<keyword evidence="2" id="KW-1185">Reference proteome</keyword>
<dbReference type="EMBL" id="QAOG01000005">
    <property type="protein sequence ID" value="PTQ59345.1"/>
    <property type="molecule type" value="Genomic_DNA"/>
</dbReference>
<comment type="caution">
    <text evidence="1">The sequence shown here is derived from an EMBL/GenBank/DDBJ whole genome shotgun (WGS) entry which is preliminary data.</text>
</comment>
<gene>
    <name evidence="1" type="ORF">C8J26_3089</name>
</gene>
<protein>
    <recommendedName>
        <fullName evidence="3">HEAT repeat domain-containing protein</fullName>
    </recommendedName>
</protein>
<proteinExistence type="predicted"/>
<evidence type="ECO:0000313" key="1">
    <source>
        <dbReference type="EMBL" id="PTQ59345.1"/>
    </source>
</evidence>
<evidence type="ECO:0008006" key="3">
    <source>
        <dbReference type="Google" id="ProtNLM"/>
    </source>
</evidence>
<accession>A0A2T5GJ36</accession>
<dbReference type="RefSeq" id="WP_107959102.1">
    <property type="nucleotide sequence ID" value="NZ_QAOG01000005.1"/>
</dbReference>
<dbReference type="Proteomes" id="UP000244189">
    <property type="component" value="Unassembled WGS sequence"/>
</dbReference>
<evidence type="ECO:0000313" key="2">
    <source>
        <dbReference type="Proteomes" id="UP000244189"/>
    </source>
</evidence>
<dbReference type="AlphaFoldDB" id="A0A2T5GJ36"/>
<name>A0A2T5GJ36_9SPHN</name>
<reference evidence="1 2" key="1">
    <citation type="submission" date="2018-04" db="EMBL/GenBank/DDBJ databases">
        <title>Genomic Encyclopedia of Type Strains, Phase III (KMG-III): the genomes of soil and plant-associated and newly described type strains.</title>
        <authorList>
            <person name="Whitman W."/>
        </authorList>
    </citation>
    <scope>NUCLEOTIDE SEQUENCE [LARGE SCALE GENOMIC DNA]</scope>
    <source>
        <strain evidence="1 2">MA101b</strain>
    </source>
</reference>
<sequence length="148" mass="16027">MTEQELRQALDNEEPQYPELAAQLNASDVPKLRAIAEGSDVGRATKAVYLASLLDIGDADEIVVKAARSTTELMRIASATGLKNLPAKARDRAADLLIDEANPAISKMVLHAVDADSPVLGPKIRALKERTQFREVRDLAGRKLGDIK</sequence>
<organism evidence="1 2">
    <name type="scientific">Sphingomonas aurantiaca</name>
    <dbReference type="NCBI Taxonomy" id="185949"/>
    <lineage>
        <taxon>Bacteria</taxon>
        <taxon>Pseudomonadati</taxon>
        <taxon>Pseudomonadota</taxon>
        <taxon>Alphaproteobacteria</taxon>
        <taxon>Sphingomonadales</taxon>
        <taxon>Sphingomonadaceae</taxon>
        <taxon>Sphingomonas</taxon>
    </lineage>
</organism>